<comment type="caution">
    <text evidence="11">The sequence shown here is derived from an EMBL/GenBank/DDBJ whole genome shotgun (WGS) entry which is preliminary data.</text>
</comment>
<comment type="similarity">
    <text evidence="7">Belongs to the Rap family.</text>
</comment>
<feature type="coiled-coil region" evidence="9">
    <location>
        <begin position="324"/>
        <end position="351"/>
    </location>
</feature>
<comment type="subcellular location">
    <subcellularLocation>
        <location evidence="2">Cytoplasm</location>
    </subcellularLocation>
</comment>
<dbReference type="InterPro" id="IPR011990">
    <property type="entry name" value="TPR-like_helical_dom_sf"/>
</dbReference>
<keyword evidence="5" id="KW-0677">Repeat</keyword>
<keyword evidence="10" id="KW-0472">Membrane</keyword>
<protein>
    <recommendedName>
        <fullName evidence="3">histidine kinase</fullName>
        <ecNumber evidence="3">2.7.13.3</ecNumber>
    </recommendedName>
</protein>
<evidence type="ECO:0000256" key="2">
    <source>
        <dbReference type="ARBA" id="ARBA00004496"/>
    </source>
</evidence>
<keyword evidence="9" id="KW-0175">Coiled coil</keyword>
<dbReference type="Gene3D" id="1.25.40.10">
    <property type="entry name" value="Tetratricopeptide repeat domain"/>
    <property type="match status" value="2"/>
</dbReference>
<dbReference type="CDD" id="cd00082">
    <property type="entry name" value="HisKA"/>
    <property type="match status" value="1"/>
</dbReference>
<proteinExistence type="inferred from homology"/>
<gene>
    <name evidence="11" type="ORF">BC343_03780</name>
</gene>
<name>A0A1S9PMK6_9SPHI</name>
<dbReference type="AlphaFoldDB" id="A0A1S9PMK6"/>
<organism evidence="11 12">
    <name type="scientific">Mucilaginibacter pedocola</name>
    <dbReference type="NCBI Taxonomy" id="1792845"/>
    <lineage>
        <taxon>Bacteria</taxon>
        <taxon>Pseudomonadati</taxon>
        <taxon>Bacteroidota</taxon>
        <taxon>Sphingobacteriia</taxon>
        <taxon>Sphingobacteriales</taxon>
        <taxon>Sphingobacteriaceae</taxon>
        <taxon>Mucilaginibacter</taxon>
    </lineage>
</organism>
<feature type="repeat" description="TPR" evidence="8">
    <location>
        <begin position="202"/>
        <end position="235"/>
    </location>
</feature>
<evidence type="ECO:0000256" key="4">
    <source>
        <dbReference type="ARBA" id="ARBA00022490"/>
    </source>
</evidence>
<evidence type="ECO:0000256" key="8">
    <source>
        <dbReference type="PROSITE-ProRule" id="PRU00339"/>
    </source>
</evidence>
<reference evidence="11 12" key="1">
    <citation type="submission" date="2016-07" db="EMBL/GenBank/DDBJ databases">
        <title>Genomic analysis of zinc-resistant bacterium Mucilaginibacter pedocola TBZ30.</title>
        <authorList>
            <person name="Huang J."/>
            <person name="Tang J."/>
        </authorList>
    </citation>
    <scope>NUCLEOTIDE SEQUENCE [LARGE SCALE GENOMIC DNA]</scope>
    <source>
        <strain evidence="11 12">TBZ30</strain>
    </source>
</reference>
<keyword evidence="6 8" id="KW-0802">TPR repeat</keyword>
<dbReference type="SUPFAM" id="SSF48452">
    <property type="entry name" value="TPR-like"/>
    <property type="match status" value="1"/>
</dbReference>
<sequence length="461" mass="52370">MAAIAKLIIFFFCVVGCLLSCREKVAEKPAAKANNPDVQQLITQGKRLQNAHIDSLPVISEQLRKTGDKTGIVYSGLFTAHYLWMSSRHEESMAAAVKCLADIEKYGVKEAYPEIYGLIANLHKESTNFKMAFEAQQKALEWARTNKDTAAIINMLSLKAMFIHSYRKGAGADTSMPDTSINVQLRALKVAQASPKYELMRIPLYDNVGQFYLDTGDYSRAIEYAGKGVALAEKNGRKRSLTYGYCWLGQALFYTGQRERGMEYLNKALAITKEIKEPYREMEMYEHMYDCYLFAGDYKTAIGLLSKAKEMRDSVRVRVNEVKLSELQIKYETARKDKELAEMNERQARQKRQLIVTVAGCVLFIVFTIILLLQYRIIRRDNQLRILSNKRKDRALEQIAFIQSHELRKPLASILGLISVIKLSDKEIDKDALSKLEQAGGELDTAIRSIITHVEEEAKGE</sequence>
<keyword evidence="4" id="KW-0963">Cytoplasm</keyword>
<dbReference type="GO" id="GO:0000155">
    <property type="term" value="F:phosphorelay sensor kinase activity"/>
    <property type="evidence" value="ECO:0007669"/>
    <property type="project" value="InterPro"/>
</dbReference>
<evidence type="ECO:0000256" key="3">
    <source>
        <dbReference type="ARBA" id="ARBA00012438"/>
    </source>
</evidence>
<dbReference type="InterPro" id="IPR036097">
    <property type="entry name" value="HisK_dim/P_sf"/>
</dbReference>
<dbReference type="Proteomes" id="UP000189739">
    <property type="component" value="Unassembled WGS sequence"/>
</dbReference>
<evidence type="ECO:0000256" key="5">
    <source>
        <dbReference type="ARBA" id="ARBA00022737"/>
    </source>
</evidence>
<dbReference type="InterPro" id="IPR003661">
    <property type="entry name" value="HisK_dim/P_dom"/>
</dbReference>
<dbReference type="PROSITE" id="PS50005">
    <property type="entry name" value="TPR"/>
    <property type="match status" value="1"/>
</dbReference>
<evidence type="ECO:0000256" key="9">
    <source>
        <dbReference type="SAM" id="Coils"/>
    </source>
</evidence>
<evidence type="ECO:0000256" key="10">
    <source>
        <dbReference type="SAM" id="Phobius"/>
    </source>
</evidence>
<dbReference type="InterPro" id="IPR051476">
    <property type="entry name" value="Bac_ResReg_Asp_Phosphatase"/>
</dbReference>
<dbReference type="InterPro" id="IPR019734">
    <property type="entry name" value="TPR_rpt"/>
</dbReference>
<dbReference type="RefSeq" id="WP_078346373.1">
    <property type="nucleotide sequence ID" value="NZ_MBTF01000001.1"/>
</dbReference>
<keyword evidence="12" id="KW-1185">Reference proteome</keyword>
<dbReference type="Gene3D" id="1.10.287.130">
    <property type="match status" value="1"/>
</dbReference>
<evidence type="ECO:0000313" key="12">
    <source>
        <dbReference type="Proteomes" id="UP000189739"/>
    </source>
</evidence>
<evidence type="ECO:0000256" key="1">
    <source>
        <dbReference type="ARBA" id="ARBA00000085"/>
    </source>
</evidence>
<feature type="transmembrane region" description="Helical" evidence="10">
    <location>
        <begin position="354"/>
        <end position="375"/>
    </location>
</feature>
<evidence type="ECO:0000313" key="11">
    <source>
        <dbReference type="EMBL" id="OOQ62176.1"/>
    </source>
</evidence>
<dbReference type="OrthoDB" id="9767435at2"/>
<keyword evidence="10" id="KW-1133">Transmembrane helix</keyword>
<dbReference type="SMART" id="SM00028">
    <property type="entry name" value="TPR"/>
    <property type="match status" value="4"/>
</dbReference>
<evidence type="ECO:0000256" key="7">
    <source>
        <dbReference type="ARBA" id="ARBA00038253"/>
    </source>
</evidence>
<dbReference type="GO" id="GO:0005737">
    <property type="term" value="C:cytoplasm"/>
    <property type="evidence" value="ECO:0007669"/>
    <property type="project" value="UniProtKB-SubCell"/>
</dbReference>
<dbReference type="SUPFAM" id="SSF47384">
    <property type="entry name" value="Homodimeric domain of signal transducing histidine kinase"/>
    <property type="match status" value="1"/>
</dbReference>
<dbReference type="EMBL" id="MBTF01000001">
    <property type="protein sequence ID" value="OOQ62176.1"/>
    <property type="molecule type" value="Genomic_DNA"/>
</dbReference>
<dbReference type="PANTHER" id="PTHR46630:SF1">
    <property type="entry name" value="TETRATRICOPEPTIDE REPEAT PROTEIN 29"/>
    <property type="match status" value="1"/>
</dbReference>
<evidence type="ECO:0000256" key="6">
    <source>
        <dbReference type="ARBA" id="ARBA00022803"/>
    </source>
</evidence>
<accession>A0A1S9PMK6</accession>
<dbReference type="PANTHER" id="PTHR46630">
    <property type="entry name" value="TETRATRICOPEPTIDE REPEAT PROTEIN 29"/>
    <property type="match status" value="1"/>
</dbReference>
<dbReference type="EC" id="2.7.13.3" evidence="3"/>
<comment type="catalytic activity">
    <reaction evidence="1">
        <text>ATP + protein L-histidine = ADP + protein N-phospho-L-histidine.</text>
        <dbReference type="EC" id="2.7.13.3"/>
    </reaction>
</comment>
<keyword evidence="10" id="KW-0812">Transmembrane</keyword>
<dbReference type="STRING" id="1792845.BC343_03780"/>
<dbReference type="Pfam" id="PF13181">
    <property type="entry name" value="TPR_8"/>
    <property type="match status" value="3"/>
</dbReference>